<accession>A0A1S9N5J3</accession>
<dbReference type="EMBL" id="MWMH01000004">
    <property type="protein sequence ID" value="OOP72623.1"/>
    <property type="molecule type" value="Genomic_DNA"/>
</dbReference>
<dbReference type="GO" id="GO:0015074">
    <property type="term" value="P:DNA integration"/>
    <property type="evidence" value="ECO:0007669"/>
    <property type="project" value="InterPro"/>
</dbReference>
<dbReference type="Proteomes" id="UP000190959">
    <property type="component" value="Unassembled WGS sequence"/>
</dbReference>
<dbReference type="SUPFAM" id="SSF53098">
    <property type="entry name" value="Ribonuclease H-like"/>
    <property type="match status" value="1"/>
</dbReference>
<dbReference type="InterPro" id="IPR012337">
    <property type="entry name" value="RNaseH-like_sf"/>
</dbReference>
<dbReference type="Pfam" id="PF13610">
    <property type="entry name" value="DDE_Tnp_IS240"/>
    <property type="match status" value="1"/>
</dbReference>
<proteinExistence type="predicted"/>
<evidence type="ECO:0000313" key="3">
    <source>
        <dbReference type="Proteomes" id="UP000190959"/>
    </source>
</evidence>
<comment type="caution">
    <text evidence="2">The sequence shown here is derived from an EMBL/GenBank/DDBJ whole genome shotgun (WGS) entry which is preliminary data.</text>
</comment>
<evidence type="ECO:0000313" key="2">
    <source>
        <dbReference type="EMBL" id="OOP72623.1"/>
    </source>
</evidence>
<dbReference type="AlphaFoldDB" id="A0A1S9N5J3"/>
<dbReference type="RefSeq" id="WP_078115782.1">
    <property type="nucleotide sequence ID" value="NZ_MWMH01000004.1"/>
</dbReference>
<dbReference type="GO" id="GO:0003676">
    <property type="term" value="F:nucleic acid binding"/>
    <property type="evidence" value="ECO:0007669"/>
    <property type="project" value="InterPro"/>
</dbReference>
<evidence type="ECO:0000259" key="1">
    <source>
        <dbReference type="PROSITE" id="PS50994"/>
    </source>
</evidence>
<dbReference type="Gene3D" id="3.30.420.10">
    <property type="entry name" value="Ribonuclease H-like superfamily/Ribonuclease H"/>
    <property type="match status" value="1"/>
</dbReference>
<sequence>MINKFLLETVIYLIEIIKYLMTLLVGKNLLKSISDEPVKKEYRKLQVDDPPIFDVPEKLNHQILIAEYELKHGKEFSPVKPRKKKASVPKDVSCPKCGAPQAYLYDNNGGRGQYLCKVCDTTFNPKNYYQKSVVLRCPHCSKTLEKIKVRKDFYVYKCKNDNCSFYQNNLKSMTKSEKQDFKKNPGKFKVRYIFRDFTFDFKPLSKESPVKSKVSLPNIMISSYTLGLILTYYVNYGLSSRKTAALLKDVHGIKISHQAILNYVNAVSIVVKPFIDNYDYKLSDSFCGDETYIKVNGKWNYIFFFFDAVKKIILSYRVSPHRDTETAVKAIDDALSKLKEIPKDLNLITDGNPIYLLAQHFFASHGIKFDVTQVIGLTNKDEVSKEYRPLKQIIERLNRTFKGNYRATTGFGSPNGSVAFVTMFVAYFNFLRPHSALEGKTPVILEELESMSNMPTRWCKFIELSQDFVLNNCTITAQ</sequence>
<dbReference type="PROSITE" id="PS50994">
    <property type="entry name" value="INTEGRASE"/>
    <property type="match status" value="1"/>
</dbReference>
<gene>
    <name evidence="2" type="ORF">CBEIBR21_12385</name>
</gene>
<name>A0A1S9N5J3_CLOBE</name>
<reference evidence="2 3" key="1">
    <citation type="submission" date="2017-02" db="EMBL/GenBank/DDBJ databases">
        <title>Genome sequence of Clostridium beijerinckii Br21.</title>
        <authorList>
            <person name="Fonseca B.C."/>
            <person name="Guazzaroni M.E."/>
            <person name="Riano-Pachon D.M."/>
            <person name="Reginatto V."/>
        </authorList>
    </citation>
    <scope>NUCLEOTIDE SEQUENCE [LARGE SCALE GENOMIC DNA]</scope>
    <source>
        <strain evidence="2 3">Br21</strain>
    </source>
</reference>
<protein>
    <submittedName>
        <fullName evidence="2">Transposase</fullName>
    </submittedName>
</protein>
<organism evidence="2 3">
    <name type="scientific">Clostridium beijerinckii</name>
    <name type="common">Clostridium MP</name>
    <dbReference type="NCBI Taxonomy" id="1520"/>
    <lineage>
        <taxon>Bacteria</taxon>
        <taxon>Bacillati</taxon>
        <taxon>Bacillota</taxon>
        <taxon>Clostridia</taxon>
        <taxon>Eubacteriales</taxon>
        <taxon>Clostridiaceae</taxon>
        <taxon>Clostridium</taxon>
    </lineage>
</organism>
<dbReference type="InterPro" id="IPR036397">
    <property type="entry name" value="RNaseH_sf"/>
</dbReference>
<dbReference type="InterPro" id="IPR001584">
    <property type="entry name" value="Integrase_cat-core"/>
</dbReference>
<dbReference type="InterPro" id="IPR032874">
    <property type="entry name" value="DDE_dom"/>
</dbReference>
<feature type="domain" description="Integrase catalytic" evidence="1">
    <location>
        <begin position="269"/>
        <end position="450"/>
    </location>
</feature>